<keyword evidence="5" id="KW-0133">Cell shape</keyword>
<evidence type="ECO:0000256" key="1">
    <source>
        <dbReference type="ARBA" id="ARBA00004651"/>
    </source>
</evidence>
<keyword evidence="4 8" id="KW-0812">Transmembrane</keyword>
<comment type="subcellular location">
    <subcellularLocation>
        <location evidence="1">Cell membrane</location>
        <topology evidence="1">Multi-pass membrane protein</topology>
    </subcellularLocation>
</comment>
<dbReference type="Proteomes" id="UP000319449">
    <property type="component" value="Unassembled WGS sequence"/>
</dbReference>
<evidence type="ECO:0000256" key="2">
    <source>
        <dbReference type="ARBA" id="ARBA00007776"/>
    </source>
</evidence>
<reference evidence="9 10" key="1">
    <citation type="submission" date="2019-07" db="EMBL/GenBank/DDBJ databases">
        <title>Genomic Encyclopedia of Archaeal and Bacterial Type Strains, Phase II (KMG-II): from individual species to whole genera.</title>
        <authorList>
            <person name="Goeker M."/>
        </authorList>
    </citation>
    <scope>NUCLEOTIDE SEQUENCE [LARGE SCALE GENOMIC DNA]</scope>
    <source>
        <strain evidence="9 10">ATCC BAA-1139</strain>
    </source>
</reference>
<dbReference type="InterPro" id="IPR007227">
    <property type="entry name" value="Cell_shape_determining_MreD"/>
</dbReference>
<keyword evidence="3" id="KW-1003">Cell membrane</keyword>
<evidence type="ECO:0000256" key="3">
    <source>
        <dbReference type="ARBA" id="ARBA00022475"/>
    </source>
</evidence>
<organism evidence="9 10">
    <name type="scientific">Geobacter argillaceus</name>
    <dbReference type="NCBI Taxonomy" id="345631"/>
    <lineage>
        <taxon>Bacteria</taxon>
        <taxon>Pseudomonadati</taxon>
        <taxon>Thermodesulfobacteriota</taxon>
        <taxon>Desulfuromonadia</taxon>
        <taxon>Geobacterales</taxon>
        <taxon>Geobacteraceae</taxon>
        <taxon>Geobacter</taxon>
    </lineage>
</organism>
<dbReference type="Pfam" id="PF04093">
    <property type="entry name" value="MreD"/>
    <property type="match status" value="1"/>
</dbReference>
<dbReference type="OrthoDB" id="5396846at2"/>
<keyword evidence="7 8" id="KW-0472">Membrane</keyword>
<accession>A0A562VIH1</accession>
<name>A0A562VIH1_9BACT</name>
<dbReference type="RefSeq" id="WP_145023921.1">
    <property type="nucleotide sequence ID" value="NZ_VLLN01000019.1"/>
</dbReference>
<feature type="transmembrane region" description="Helical" evidence="8">
    <location>
        <begin position="33"/>
        <end position="57"/>
    </location>
</feature>
<dbReference type="NCBIfam" id="TIGR03426">
    <property type="entry name" value="shape_MreD"/>
    <property type="match status" value="1"/>
</dbReference>
<feature type="transmembrane region" description="Helical" evidence="8">
    <location>
        <begin position="6"/>
        <end position="26"/>
    </location>
</feature>
<evidence type="ECO:0000256" key="6">
    <source>
        <dbReference type="ARBA" id="ARBA00022989"/>
    </source>
</evidence>
<comment type="similarity">
    <text evidence="2">Belongs to the MreD family.</text>
</comment>
<protein>
    <submittedName>
        <fullName evidence="9">Rod shape-determining protein MreD</fullName>
    </submittedName>
</protein>
<dbReference type="EMBL" id="VLLN01000019">
    <property type="protein sequence ID" value="TWJ17743.1"/>
    <property type="molecule type" value="Genomic_DNA"/>
</dbReference>
<feature type="transmembrane region" description="Helical" evidence="8">
    <location>
        <begin position="100"/>
        <end position="122"/>
    </location>
</feature>
<evidence type="ECO:0000256" key="5">
    <source>
        <dbReference type="ARBA" id="ARBA00022960"/>
    </source>
</evidence>
<feature type="transmembrane region" description="Helical" evidence="8">
    <location>
        <begin position="128"/>
        <end position="150"/>
    </location>
</feature>
<gene>
    <name evidence="9" type="ORF">JN12_02860</name>
</gene>
<evidence type="ECO:0000313" key="9">
    <source>
        <dbReference type="EMBL" id="TWJ17743.1"/>
    </source>
</evidence>
<evidence type="ECO:0000256" key="7">
    <source>
        <dbReference type="ARBA" id="ARBA00023136"/>
    </source>
</evidence>
<proteinExistence type="inferred from homology"/>
<comment type="caution">
    <text evidence="9">The sequence shown here is derived from an EMBL/GenBank/DDBJ whole genome shotgun (WGS) entry which is preliminary data.</text>
</comment>
<dbReference type="GO" id="GO:0005886">
    <property type="term" value="C:plasma membrane"/>
    <property type="evidence" value="ECO:0007669"/>
    <property type="project" value="UniProtKB-SubCell"/>
</dbReference>
<evidence type="ECO:0000256" key="4">
    <source>
        <dbReference type="ARBA" id="ARBA00022692"/>
    </source>
</evidence>
<feature type="transmembrane region" description="Helical" evidence="8">
    <location>
        <begin position="69"/>
        <end position="88"/>
    </location>
</feature>
<dbReference type="AlphaFoldDB" id="A0A562VIH1"/>
<keyword evidence="6 8" id="KW-1133">Transmembrane helix</keyword>
<sequence>MLRTLFITLLMFLLLILQVTVLPYFLREPFVPNLLLLLVVYLGVKEEVGMIGTLLAFCQGLLHDTFSGIYLGLSGFSFLVIYLVLRLLRDQLYTDSSTLMVVVAFLSTLVYGVLSLLLLLLFSAADGIFPTLLAALVPQALVSALVASLVTAATSFRLQEVE</sequence>
<dbReference type="GO" id="GO:0008360">
    <property type="term" value="P:regulation of cell shape"/>
    <property type="evidence" value="ECO:0007669"/>
    <property type="project" value="UniProtKB-KW"/>
</dbReference>
<evidence type="ECO:0000313" key="10">
    <source>
        <dbReference type="Proteomes" id="UP000319449"/>
    </source>
</evidence>
<evidence type="ECO:0000256" key="8">
    <source>
        <dbReference type="SAM" id="Phobius"/>
    </source>
</evidence>
<keyword evidence="10" id="KW-1185">Reference proteome</keyword>